<organism evidence="2 3">
    <name type="scientific">Chrysochromulina tobinii</name>
    <dbReference type="NCBI Taxonomy" id="1460289"/>
    <lineage>
        <taxon>Eukaryota</taxon>
        <taxon>Haptista</taxon>
        <taxon>Haptophyta</taxon>
        <taxon>Prymnesiophyceae</taxon>
        <taxon>Prymnesiales</taxon>
        <taxon>Chrysochromulinaceae</taxon>
        <taxon>Chrysochromulina</taxon>
    </lineage>
</organism>
<dbReference type="Proteomes" id="UP000037460">
    <property type="component" value="Unassembled WGS sequence"/>
</dbReference>
<comment type="caution">
    <text evidence="2">The sequence shown here is derived from an EMBL/GenBank/DDBJ whole genome shotgun (WGS) entry which is preliminary data.</text>
</comment>
<proteinExistence type="predicted"/>
<dbReference type="AlphaFoldDB" id="A0A0M0K796"/>
<protein>
    <submittedName>
        <fullName evidence="2">Uncharacterized protein</fullName>
    </submittedName>
</protein>
<reference evidence="3" key="1">
    <citation type="journal article" date="2015" name="PLoS Genet.">
        <title>Genome Sequence and Transcriptome Analyses of Chrysochromulina tobin: Metabolic Tools for Enhanced Algal Fitness in the Prominent Order Prymnesiales (Haptophyceae).</title>
        <authorList>
            <person name="Hovde B.T."/>
            <person name="Deodato C.R."/>
            <person name="Hunsperger H.M."/>
            <person name="Ryken S.A."/>
            <person name="Yost W."/>
            <person name="Jha R.K."/>
            <person name="Patterson J."/>
            <person name="Monnat R.J. Jr."/>
            <person name="Barlow S.B."/>
            <person name="Starkenburg S.R."/>
            <person name="Cattolico R.A."/>
        </authorList>
    </citation>
    <scope>NUCLEOTIDE SEQUENCE</scope>
    <source>
        <strain evidence="3">CCMP291</strain>
    </source>
</reference>
<evidence type="ECO:0000256" key="1">
    <source>
        <dbReference type="SAM" id="Phobius"/>
    </source>
</evidence>
<keyword evidence="3" id="KW-1185">Reference proteome</keyword>
<keyword evidence="1" id="KW-0472">Membrane</keyword>
<keyword evidence="1" id="KW-0812">Transmembrane</keyword>
<sequence length="64" mass="7355">MLYVGSGVMIQMLFDEMHYEKPFLFSYVSVSLCSFYLLSFGATSCQQQCQQVQRASSPRHAYSK</sequence>
<gene>
    <name evidence="2" type="ORF">Ctob_015464</name>
</gene>
<evidence type="ECO:0000313" key="3">
    <source>
        <dbReference type="Proteomes" id="UP000037460"/>
    </source>
</evidence>
<dbReference type="EMBL" id="JWZX01001131">
    <property type="protein sequence ID" value="KOO34690.1"/>
    <property type="molecule type" value="Genomic_DNA"/>
</dbReference>
<accession>A0A0M0K796</accession>
<name>A0A0M0K796_9EUKA</name>
<feature type="transmembrane region" description="Helical" evidence="1">
    <location>
        <begin position="24"/>
        <end position="45"/>
    </location>
</feature>
<keyword evidence="1" id="KW-1133">Transmembrane helix</keyword>
<dbReference type="OrthoDB" id="1436450at2759"/>
<evidence type="ECO:0000313" key="2">
    <source>
        <dbReference type="EMBL" id="KOO34690.1"/>
    </source>
</evidence>
<feature type="non-terminal residue" evidence="2">
    <location>
        <position position="64"/>
    </location>
</feature>